<dbReference type="AlphaFoldDB" id="A0A1F6FIP6"/>
<gene>
    <name evidence="1" type="ORF">A2392_03065</name>
</gene>
<comment type="caution">
    <text evidence="1">The sequence shown here is derived from an EMBL/GenBank/DDBJ whole genome shotgun (WGS) entry which is preliminary data.</text>
</comment>
<dbReference type="SUPFAM" id="SSF54197">
    <property type="entry name" value="HIT-like"/>
    <property type="match status" value="1"/>
</dbReference>
<evidence type="ECO:0000313" key="2">
    <source>
        <dbReference type="Proteomes" id="UP000177395"/>
    </source>
</evidence>
<dbReference type="Gene3D" id="3.30.428.10">
    <property type="entry name" value="HIT-like"/>
    <property type="match status" value="1"/>
</dbReference>
<protein>
    <recommendedName>
        <fullName evidence="3">HIT domain-containing protein</fullName>
    </recommendedName>
</protein>
<dbReference type="InterPro" id="IPR036265">
    <property type="entry name" value="HIT-like_sf"/>
</dbReference>
<evidence type="ECO:0000313" key="1">
    <source>
        <dbReference type="EMBL" id="OGG85745.1"/>
    </source>
</evidence>
<dbReference type="EMBL" id="MFMS01000005">
    <property type="protein sequence ID" value="OGG85745.1"/>
    <property type="molecule type" value="Genomic_DNA"/>
</dbReference>
<reference evidence="1 2" key="1">
    <citation type="journal article" date="2016" name="Nat. Commun.">
        <title>Thousands of microbial genomes shed light on interconnected biogeochemical processes in an aquifer system.</title>
        <authorList>
            <person name="Anantharaman K."/>
            <person name="Brown C.T."/>
            <person name="Hug L.A."/>
            <person name="Sharon I."/>
            <person name="Castelle C.J."/>
            <person name="Probst A.J."/>
            <person name="Thomas B.C."/>
            <person name="Singh A."/>
            <person name="Wilkins M.J."/>
            <person name="Karaoz U."/>
            <person name="Brodie E.L."/>
            <person name="Williams K.H."/>
            <person name="Hubbard S.S."/>
            <person name="Banfield J.F."/>
        </authorList>
    </citation>
    <scope>NUCLEOTIDE SEQUENCE [LARGE SCALE GENOMIC DNA]</scope>
</reference>
<dbReference type="STRING" id="1798531.A2392_03065"/>
<evidence type="ECO:0008006" key="3">
    <source>
        <dbReference type="Google" id="ProtNLM"/>
    </source>
</evidence>
<name>A0A1F6FIP6_9BACT</name>
<dbReference type="Proteomes" id="UP000177395">
    <property type="component" value="Unassembled WGS sequence"/>
</dbReference>
<organism evidence="1 2">
    <name type="scientific">Candidatus Kaiserbacteria bacterium RIFOXYB1_FULL_46_14</name>
    <dbReference type="NCBI Taxonomy" id="1798531"/>
    <lineage>
        <taxon>Bacteria</taxon>
        <taxon>Candidatus Kaiseribacteriota</taxon>
    </lineage>
</organism>
<sequence>MFRSKEMRDRYDECKKSDEFNSGCALCKKDTIQEFRYWRIVLNDFPYDRIARVHNMILPIRHIAGDGLNAEEIAELFEIKKKYLRDYDYIIETSNQRRSIPDHFHLHLIMSKSSLDEES</sequence>
<proteinExistence type="predicted"/>
<accession>A0A1F6FIP6</accession>